<evidence type="ECO:0000313" key="1">
    <source>
        <dbReference type="EMBL" id="SFS45620.1"/>
    </source>
</evidence>
<reference evidence="2" key="1">
    <citation type="submission" date="2016-10" db="EMBL/GenBank/DDBJ databases">
        <authorList>
            <person name="Varghese N."/>
            <person name="Submissions S."/>
        </authorList>
    </citation>
    <scope>NUCLEOTIDE SEQUENCE [LARGE SCALE GENOMIC DNA]</scope>
    <source>
        <strain evidence="2">DSM 44771</strain>
    </source>
</reference>
<dbReference type="AlphaFoldDB" id="A0A1I6PZW3"/>
<accession>A0A1I6PZW3</accession>
<name>A0A1I6PZW3_9PSEU</name>
<proteinExistence type="predicted"/>
<evidence type="ECO:0000313" key="2">
    <source>
        <dbReference type="Proteomes" id="UP000198852"/>
    </source>
</evidence>
<sequence>MSSDDVELPGWVRELLSESRFDRYLKRTGGEVDEAVRLYDWNVQVSAAFYGPLHWLEVSLRNALHHRLRERFGRADWWKSAQLADNAKFKIGRARRKVERRADSTPDDVVAELTFGFWVSLLSRTHDRQIWVPAAHRAFPHYSGPRSALHQDFMGMLDFRNRVMHHEPIFYLDLPEYHERIYRLLGHLSHEAARHAERTDRISAVLDERGM</sequence>
<dbReference type="RefSeq" id="WP_217649625.1">
    <property type="nucleotide sequence ID" value="NZ_FOZX01000001.1"/>
</dbReference>
<gene>
    <name evidence="1" type="ORF">SAMN05660874_01265</name>
</gene>
<dbReference type="STRING" id="95161.SAMN05660874_01265"/>
<keyword evidence="2" id="KW-1185">Reference proteome</keyword>
<dbReference type="EMBL" id="FOZX01000001">
    <property type="protein sequence ID" value="SFS45620.1"/>
    <property type="molecule type" value="Genomic_DNA"/>
</dbReference>
<dbReference type="Proteomes" id="UP000198852">
    <property type="component" value="Unassembled WGS sequence"/>
</dbReference>
<evidence type="ECO:0008006" key="3">
    <source>
        <dbReference type="Google" id="ProtNLM"/>
    </source>
</evidence>
<organism evidence="1 2">
    <name type="scientific">Saccharopolyspora flava</name>
    <dbReference type="NCBI Taxonomy" id="95161"/>
    <lineage>
        <taxon>Bacteria</taxon>
        <taxon>Bacillati</taxon>
        <taxon>Actinomycetota</taxon>
        <taxon>Actinomycetes</taxon>
        <taxon>Pseudonocardiales</taxon>
        <taxon>Pseudonocardiaceae</taxon>
        <taxon>Saccharopolyspora</taxon>
    </lineage>
</organism>
<protein>
    <recommendedName>
        <fullName evidence="3">Abi-like protein</fullName>
    </recommendedName>
</protein>